<dbReference type="Pfam" id="PF03551">
    <property type="entry name" value="PadR"/>
    <property type="match status" value="1"/>
</dbReference>
<evidence type="ECO:0000313" key="4">
    <source>
        <dbReference type="Proteomes" id="UP001500751"/>
    </source>
</evidence>
<keyword evidence="4" id="KW-1185">Reference proteome</keyword>
<evidence type="ECO:0000313" key="3">
    <source>
        <dbReference type="EMBL" id="GAA2050257.1"/>
    </source>
</evidence>
<evidence type="ECO:0000256" key="1">
    <source>
        <dbReference type="SAM" id="MobiDB-lite"/>
    </source>
</evidence>
<gene>
    <name evidence="3" type="ORF">GCM10009839_65750</name>
</gene>
<feature type="region of interest" description="Disordered" evidence="1">
    <location>
        <begin position="74"/>
        <end position="100"/>
    </location>
</feature>
<sequence length="100" mass="10976">MLDVLSLLAAAAPEEPEWGLSICRKTGYGTGTVYPALERLLQAGLISSSWEDPQPADRPRRRYFELTTGGRAALHSELSERRRRQLAWTPPAPGMASGDP</sequence>
<dbReference type="EMBL" id="BAAAQN010000049">
    <property type="protein sequence ID" value="GAA2050257.1"/>
    <property type="molecule type" value="Genomic_DNA"/>
</dbReference>
<proteinExistence type="predicted"/>
<dbReference type="Proteomes" id="UP001500751">
    <property type="component" value="Unassembled WGS sequence"/>
</dbReference>
<organism evidence="3 4">
    <name type="scientific">Catenulispora yoronensis</name>
    <dbReference type="NCBI Taxonomy" id="450799"/>
    <lineage>
        <taxon>Bacteria</taxon>
        <taxon>Bacillati</taxon>
        <taxon>Actinomycetota</taxon>
        <taxon>Actinomycetes</taxon>
        <taxon>Catenulisporales</taxon>
        <taxon>Catenulisporaceae</taxon>
        <taxon>Catenulispora</taxon>
    </lineage>
</organism>
<dbReference type="InterPro" id="IPR052509">
    <property type="entry name" value="Metal_resp_DNA-bind_regulator"/>
</dbReference>
<reference evidence="3 4" key="1">
    <citation type="journal article" date="2019" name="Int. J. Syst. Evol. Microbiol.">
        <title>The Global Catalogue of Microorganisms (GCM) 10K type strain sequencing project: providing services to taxonomists for standard genome sequencing and annotation.</title>
        <authorList>
            <consortium name="The Broad Institute Genomics Platform"/>
            <consortium name="The Broad Institute Genome Sequencing Center for Infectious Disease"/>
            <person name="Wu L."/>
            <person name="Ma J."/>
        </authorList>
    </citation>
    <scope>NUCLEOTIDE SEQUENCE [LARGE SCALE GENOMIC DNA]</scope>
    <source>
        <strain evidence="3 4">JCM 16014</strain>
    </source>
</reference>
<protein>
    <recommendedName>
        <fullName evidence="2">Transcription regulator PadR N-terminal domain-containing protein</fullName>
    </recommendedName>
</protein>
<evidence type="ECO:0000259" key="2">
    <source>
        <dbReference type="Pfam" id="PF03551"/>
    </source>
</evidence>
<dbReference type="InterPro" id="IPR036390">
    <property type="entry name" value="WH_DNA-bd_sf"/>
</dbReference>
<dbReference type="PANTHER" id="PTHR33169:SF14">
    <property type="entry name" value="TRANSCRIPTIONAL REGULATOR RV3488"/>
    <property type="match status" value="1"/>
</dbReference>
<name>A0ABN2V308_9ACTN</name>
<dbReference type="Gene3D" id="1.10.10.10">
    <property type="entry name" value="Winged helix-like DNA-binding domain superfamily/Winged helix DNA-binding domain"/>
    <property type="match status" value="1"/>
</dbReference>
<feature type="domain" description="Transcription regulator PadR N-terminal" evidence="2">
    <location>
        <begin position="29"/>
        <end position="75"/>
    </location>
</feature>
<accession>A0ABN2V308</accession>
<dbReference type="InterPro" id="IPR036388">
    <property type="entry name" value="WH-like_DNA-bd_sf"/>
</dbReference>
<dbReference type="SUPFAM" id="SSF46785">
    <property type="entry name" value="Winged helix' DNA-binding domain"/>
    <property type="match status" value="1"/>
</dbReference>
<comment type="caution">
    <text evidence="3">The sequence shown here is derived from an EMBL/GenBank/DDBJ whole genome shotgun (WGS) entry which is preliminary data.</text>
</comment>
<dbReference type="PANTHER" id="PTHR33169">
    <property type="entry name" value="PADR-FAMILY TRANSCRIPTIONAL REGULATOR"/>
    <property type="match status" value="1"/>
</dbReference>
<dbReference type="InterPro" id="IPR005149">
    <property type="entry name" value="Tscrpt_reg_PadR_N"/>
</dbReference>